<evidence type="ECO:0000256" key="1">
    <source>
        <dbReference type="SAM" id="MobiDB-lite"/>
    </source>
</evidence>
<dbReference type="EMBL" id="CM016558">
    <property type="protein sequence ID" value="TKW05311.1"/>
    <property type="molecule type" value="Genomic_DNA"/>
</dbReference>
<dbReference type="Gramene" id="TKW05311">
    <property type="protein sequence ID" value="TKW05311"/>
    <property type="gene ID" value="SEVIR_7G167103v2"/>
</dbReference>
<dbReference type="Proteomes" id="UP000298652">
    <property type="component" value="Chromosome 7"/>
</dbReference>
<proteinExistence type="predicted"/>
<gene>
    <name evidence="2" type="ORF">SEVIR_7G167103v2</name>
</gene>
<evidence type="ECO:0000313" key="3">
    <source>
        <dbReference type="Proteomes" id="UP000298652"/>
    </source>
</evidence>
<evidence type="ECO:0000313" key="2">
    <source>
        <dbReference type="EMBL" id="TKW05311.1"/>
    </source>
</evidence>
<accession>A0A4U6TRP3</accession>
<organism evidence="2 3">
    <name type="scientific">Setaria viridis</name>
    <name type="common">Green bristlegrass</name>
    <name type="synonym">Setaria italica subsp. viridis</name>
    <dbReference type="NCBI Taxonomy" id="4556"/>
    <lineage>
        <taxon>Eukaryota</taxon>
        <taxon>Viridiplantae</taxon>
        <taxon>Streptophyta</taxon>
        <taxon>Embryophyta</taxon>
        <taxon>Tracheophyta</taxon>
        <taxon>Spermatophyta</taxon>
        <taxon>Magnoliopsida</taxon>
        <taxon>Liliopsida</taxon>
        <taxon>Poales</taxon>
        <taxon>Poaceae</taxon>
        <taxon>PACMAD clade</taxon>
        <taxon>Panicoideae</taxon>
        <taxon>Panicodae</taxon>
        <taxon>Paniceae</taxon>
        <taxon>Cenchrinae</taxon>
        <taxon>Setaria</taxon>
    </lineage>
</organism>
<name>A0A4U6TRP3_SETVI</name>
<feature type="region of interest" description="Disordered" evidence="1">
    <location>
        <begin position="1"/>
        <end position="54"/>
    </location>
</feature>
<keyword evidence="3" id="KW-1185">Reference proteome</keyword>
<sequence>MPRWPASPSGRRQAPCHRGGLEGAGQSLGEQELQVGDWNDLRGHQGAESPLAIL</sequence>
<protein>
    <submittedName>
        <fullName evidence="2">Uncharacterized protein</fullName>
    </submittedName>
</protein>
<reference evidence="2" key="1">
    <citation type="submission" date="2019-03" db="EMBL/GenBank/DDBJ databases">
        <title>WGS assembly of Setaria viridis.</title>
        <authorList>
            <person name="Huang P."/>
            <person name="Jenkins J."/>
            <person name="Grimwood J."/>
            <person name="Barry K."/>
            <person name="Healey A."/>
            <person name="Mamidi S."/>
            <person name="Sreedasyam A."/>
            <person name="Shu S."/>
            <person name="Feldman M."/>
            <person name="Wu J."/>
            <person name="Yu Y."/>
            <person name="Chen C."/>
            <person name="Johnson J."/>
            <person name="Rokhsar D."/>
            <person name="Baxter I."/>
            <person name="Schmutz J."/>
            <person name="Brutnell T."/>
            <person name="Kellogg E."/>
        </authorList>
    </citation>
    <scope>NUCLEOTIDE SEQUENCE [LARGE SCALE GENOMIC DNA]</scope>
</reference>
<dbReference type="AlphaFoldDB" id="A0A4U6TRP3"/>